<gene>
    <name evidence="1" type="ordered locus">DSY4337</name>
</gene>
<name>Q24PB6_DESHY</name>
<evidence type="ECO:0000313" key="1">
    <source>
        <dbReference type="EMBL" id="BAE86126.1"/>
    </source>
</evidence>
<dbReference type="KEGG" id="dsy:DSY4337"/>
<protein>
    <submittedName>
        <fullName evidence="1">Uncharacterized protein</fullName>
    </submittedName>
</protein>
<dbReference type="STRING" id="138119.DSY4337"/>
<dbReference type="Proteomes" id="UP000001946">
    <property type="component" value="Chromosome"/>
</dbReference>
<accession>Q24PB6</accession>
<sequence>MESIHHMRPDISSYQDNHDIITQLKLTFIKPNPDMENPVHLISFRNYFINLCRIISEFHAFYHGPVINSLAHFCLRRLTHNAIMNQKHSLLYCRRISFCLFEPLINRWRRFFHFSINHKSKHSFIDI</sequence>
<organism evidence="1 2">
    <name type="scientific">Desulfitobacterium hafniense (strain Y51)</name>
    <dbReference type="NCBI Taxonomy" id="138119"/>
    <lineage>
        <taxon>Bacteria</taxon>
        <taxon>Bacillati</taxon>
        <taxon>Bacillota</taxon>
        <taxon>Clostridia</taxon>
        <taxon>Eubacteriales</taxon>
        <taxon>Desulfitobacteriaceae</taxon>
        <taxon>Desulfitobacterium</taxon>
    </lineage>
</organism>
<dbReference type="EMBL" id="AP008230">
    <property type="protein sequence ID" value="BAE86126.1"/>
    <property type="molecule type" value="Genomic_DNA"/>
</dbReference>
<keyword evidence="2" id="KW-1185">Reference proteome</keyword>
<evidence type="ECO:0000313" key="2">
    <source>
        <dbReference type="Proteomes" id="UP000001946"/>
    </source>
</evidence>
<reference evidence="1 2" key="1">
    <citation type="journal article" date="2006" name="J. Bacteriol.">
        <title>Complete genome sequence of the dehalorespiring bacterium Desulfitobacterium hafniense Y51 and comparison with Dehalococcoides ethenogenes 195.</title>
        <authorList>
            <person name="Nonaka H."/>
            <person name="Keresztes G."/>
            <person name="Shinoda Y."/>
            <person name="Ikenaga Y."/>
            <person name="Abe M."/>
            <person name="Naito K."/>
            <person name="Inatomi K."/>
            <person name="Furukawa K."/>
            <person name="Inui M."/>
            <person name="Yukawa H."/>
        </authorList>
    </citation>
    <scope>NUCLEOTIDE SEQUENCE [LARGE SCALE GENOMIC DNA]</scope>
    <source>
        <strain evidence="1 2">Y51</strain>
    </source>
</reference>
<dbReference type="AlphaFoldDB" id="Q24PB6"/>
<proteinExistence type="predicted"/>
<dbReference type="HOGENOM" id="CLU_1967006_0_0_9"/>